<accession>A0A7I9VB80</accession>
<protein>
    <recommendedName>
        <fullName evidence="3">Aromatic ring-opening dioxygenase LigB</fullName>
    </recommendedName>
</protein>
<comment type="caution">
    <text evidence="1">The sequence shown here is derived from an EMBL/GenBank/DDBJ whole genome shotgun (WGS) entry which is preliminary data.</text>
</comment>
<evidence type="ECO:0000313" key="2">
    <source>
        <dbReference type="Proteomes" id="UP000444960"/>
    </source>
</evidence>
<dbReference type="AlphaFoldDB" id="A0A7I9VB80"/>
<name>A0A7I9VB80_9ACTN</name>
<evidence type="ECO:0000313" key="1">
    <source>
        <dbReference type="EMBL" id="GEE02575.1"/>
    </source>
</evidence>
<dbReference type="SUPFAM" id="SSF53213">
    <property type="entry name" value="LigB-like"/>
    <property type="match status" value="1"/>
</dbReference>
<dbReference type="EMBL" id="BJOV01000005">
    <property type="protein sequence ID" value="GEE02575.1"/>
    <property type="molecule type" value="Genomic_DNA"/>
</dbReference>
<gene>
    <name evidence="1" type="ORF">nbrc107696_30210</name>
</gene>
<proteinExistence type="predicted"/>
<dbReference type="OrthoDB" id="4543339at2"/>
<sequence>MLAEVAIVPSAPLLVPELAGPDAVETDVVRAAVDAAGRSLGASADRWIAIGADGRARRFAAYGVDVPVSVSRTGDDVPLPLSMLIAAWLRGRTAPDATVDAHLVADDASPAEAAERGRRLAEIIDADPEPVGLLVVGDGATALSASAPGGGDRPSAHEVQAVIDTAFAAADAEALNALDPRVCDAEGVGGRAPWQVLAGLAAGRTFTPTVRFVGAPFGVGYTVATWTPR</sequence>
<evidence type="ECO:0008006" key="3">
    <source>
        <dbReference type="Google" id="ProtNLM"/>
    </source>
</evidence>
<keyword evidence="2" id="KW-1185">Reference proteome</keyword>
<reference evidence="2" key="1">
    <citation type="submission" date="2019-06" db="EMBL/GenBank/DDBJ databases">
        <title>Gordonia isolated from sludge of a wastewater treatment plant.</title>
        <authorList>
            <person name="Tamura T."/>
            <person name="Aoyama K."/>
            <person name="Kang Y."/>
            <person name="Saito S."/>
            <person name="Akiyama N."/>
            <person name="Yazawa K."/>
            <person name="Gonoi T."/>
            <person name="Mikami Y."/>
        </authorList>
    </citation>
    <scope>NUCLEOTIDE SEQUENCE [LARGE SCALE GENOMIC DNA]</scope>
    <source>
        <strain evidence="2">NBRC 107696</strain>
    </source>
</reference>
<dbReference type="RefSeq" id="WP_161896239.1">
    <property type="nucleotide sequence ID" value="NZ_BJOV01000005.1"/>
</dbReference>
<dbReference type="Proteomes" id="UP000444960">
    <property type="component" value="Unassembled WGS sequence"/>
</dbReference>
<dbReference type="Gene3D" id="3.40.830.10">
    <property type="entry name" value="LigB-like"/>
    <property type="match status" value="1"/>
</dbReference>
<organism evidence="1 2">
    <name type="scientific">Gordonia spumicola</name>
    <dbReference type="NCBI Taxonomy" id="589161"/>
    <lineage>
        <taxon>Bacteria</taxon>
        <taxon>Bacillati</taxon>
        <taxon>Actinomycetota</taxon>
        <taxon>Actinomycetes</taxon>
        <taxon>Mycobacteriales</taxon>
        <taxon>Gordoniaceae</taxon>
        <taxon>Gordonia</taxon>
    </lineage>
</organism>